<evidence type="ECO:0000256" key="7">
    <source>
        <dbReference type="SAM" id="Phobius"/>
    </source>
</evidence>
<feature type="transmembrane region" description="Helical" evidence="7">
    <location>
        <begin position="130"/>
        <end position="152"/>
    </location>
</feature>
<evidence type="ECO:0000259" key="8">
    <source>
        <dbReference type="PROSITE" id="PS50850"/>
    </source>
</evidence>
<dbReference type="Proteomes" id="UP000266340">
    <property type="component" value="Unassembled WGS sequence"/>
</dbReference>
<feature type="domain" description="Major facilitator superfamily (MFS) profile" evidence="8">
    <location>
        <begin position="1"/>
        <end position="378"/>
    </location>
</feature>
<proteinExistence type="inferred from homology"/>
<feature type="transmembrane region" description="Helical" evidence="7">
    <location>
        <begin position="237"/>
        <end position="258"/>
    </location>
</feature>
<keyword evidence="5 7" id="KW-1133">Transmembrane helix</keyword>
<organism evidence="9 10">
    <name type="scientific">Cohnella faecalis</name>
    <dbReference type="NCBI Taxonomy" id="2315694"/>
    <lineage>
        <taxon>Bacteria</taxon>
        <taxon>Bacillati</taxon>
        <taxon>Bacillota</taxon>
        <taxon>Bacilli</taxon>
        <taxon>Bacillales</taxon>
        <taxon>Paenibacillaceae</taxon>
        <taxon>Cohnella</taxon>
    </lineage>
</organism>
<dbReference type="EMBL" id="QXJM01000040">
    <property type="protein sequence ID" value="RIE01103.1"/>
    <property type="molecule type" value="Genomic_DNA"/>
</dbReference>
<evidence type="ECO:0000313" key="9">
    <source>
        <dbReference type="EMBL" id="RIE01103.1"/>
    </source>
</evidence>
<feature type="transmembrane region" description="Helical" evidence="7">
    <location>
        <begin position="39"/>
        <end position="60"/>
    </location>
</feature>
<keyword evidence="4 7" id="KW-0812">Transmembrane</keyword>
<dbReference type="GO" id="GO:0022857">
    <property type="term" value="F:transmembrane transporter activity"/>
    <property type="evidence" value="ECO:0007669"/>
    <property type="project" value="InterPro"/>
</dbReference>
<accession>A0A398CEH2</accession>
<dbReference type="RefSeq" id="WP_119151367.1">
    <property type="nucleotide sequence ID" value="NZ_JBHSOV010000041.1"/>
</dbReference>
<comment type="caution">
    <text evidence="9">The sequence shown here is derived from an EMBL/GenBank/DDBJ whole genome shotgun (WGS) entry which is preliminary data.</text>
</comment>
<keyword evidence="3" id="KW-0813">Transport</keyword>
<gene>
    <name evidence="9" type="ORF">D3H35_22050</name>
</gene>
<dbReference type="OrthoDB" id="9783823at2"/>
<name>A0A398CEH2_9BACL</name>
<feature type="transmembrane region" description="Helical" evidence="7">
    <location>
        <begin position="204"/>
        <end position="225"/>
    </location>
</feature>
<dbReference type="GO" id="GO:0005886">
    <property type="term" value="C:plasma membrane"/>
    <property type="evidence" value="ECO:0007669"/>
    <property type="project" value="UniProtKB-SubCell"/>
</dbReference>
<keyword evidence="6 7" id="KW-0472">Membrane</keyword>
<feature type="transmembrane region" description="Helical" evidence="7">
    <location>
        <begin position="265"/>
        <end position="284"/>
    </location>
</feature>
<feature type="transmembrane region" description="Helical" evidence="7">
    <location>
        <begin position="72"/>
        <end position="90"/>
    </location>
</feature>
<dbReference type="InterPro" id="IPR036259">
    <property type="entry name" value="MFS_trans_sf"/>
</dbReference>
<evidence type="ECO:0000256" key="5">
    <source>
        <dbReference type="ARBA" id="ARBA00022989"/>
    </source>
</evidence>
<evidence type="ECO:0000256" key="3">
    <source>
        <dbReference type="ARBA" id="ARBA00022448"/>
    </source>
</evidence>
<comment type="similarity">
    <text evidence="2">Belongs to the major facilitator superfamily.</text>
</comment>
<dbReference type="PANTHER" id="PTHR23514:SF3">
    <property type="entry name" value="BYPASS OF STOP CODON PROTEIN 6"/>
    <property type="match status" value="1"/>
</dbReference>
<feature type="transmembrane region" description="Helical" evidence="7">
    <location>
        <begin position="158"/>
        <end position="177"/>
    </location>
</feature>
<dbReference type="InterPro" id="IPR011701">
    <property type="entry name" value="MFS"/>
</dbReference>
<dbReference type="AlphaFoldDB" id="A0A398CEH2"/>
<dbReference type="PROSITE" id="PS50850">
    <property type="entry name" value="MFS"/>
    <property type="match status" value="1"/>
</dbReference>
<comment type="subcellular location">
    <subcellularLocation>
        <location evidence="1">Cell membrane</location>
        <topology evidence="1">Multi-pass membrane protein</topology>
    </subcellularLocation>
</comment>
<evidence type="ECO:0000256" key="2">
    <source>
        <dbReference type="ARBA" id="ARBA00008335"/>
    </source>
</evidence>
<feature type="transmembrane region" description="Helical" evidence="7">
    <location>
        <begin position="353"/>
        <end position="374"/>
    </location>
</feature>
<dbReference type="InterPro" id="IPR020846">
    <property type="entry name" value="MFS_dom"/>
</dbReference>
<dbReference type="Gene3D" id="1.20.1250.20">
    <property type="entry name" value="MFS general substrate transporter like domains"/>
    <property type="match status" value="2"/>
</dbReference>
<evidence type="ECO:0000256" key="4">
    <source>
        <dbReference type="ARBA" id="ARBA00022692"/>
    </source>
</evidence>
<dbReference type="SUPFAM" id="SSF103473">
    <property type="entry name" value="MFS general substrate transporter"/>
    <property type="match status" value="1"/>
</dbReference>
<evidence type="ECO:0000313" key="10">
    <source>
        <dbReference type="Proteomes" id="UP000266340"/>
    </source>
</evidence>
<sequence>MTKGLVKVLCFGLMAFLGFYLSAFQRMLDYIAQDYSLSKVLMGFTATAHFVGILCGSLATGERSDRFGRKKVIGSGCLFFLLGLLVIWLAPAAYAVLVGIFLTGVGFGILSGSISTLLTDFEEGDANRVLNISQMFFSIGTVIGPFMAVAAMEYADDWKLIYGLSFLLILFFSFLFLKYPYPRRSVADATEETYTSLLLKQKRFLLLGLSILMYVGIESGMGFWITTYIRESGSTSAWYASAVLSAFWGGTIVGRYAVSRFSIKLHEIVVISALLSAAFLLVIVLSGSAAASFCAMFGVGLGFAGIWPLIMALARAYYPKYTGTAFGLLMACCALGGIFIPLAMGIIGKAVGMNAALSFGFVPILIIVCIHLYLKRTSIL</sequence>
<evidence type="ECO:0000256" key="6">
    <source>
        <dbReference type="ARBA" id="ARBA00023136"/>
    </source>
</evidence>
<feature type="transmembrane region" description="Helical" evidence="7">
    <location>
        <begin position="326"/>
        <end position="347"/>
    </location>
</feature>
<reference evidence="9 10" key="1">
    <citation type="submission" date="2018-09" db="EMBL/GenBank/DDBJ databases">
        <title>Cohnella cavernae sp. nov., isolated from a karst cave.</title>
        <authorList>
            <person name="Zhu H."/>
        </authorList>
    </citation>
    <scope>NUCLEOTIDE SEQUENCE [LARGE SCALE GENOMIC DNA]</scope>
    <source>
        <strain evidence="9 10">K2E09-144</strain>
    </source>
</reference>
<dbReference type="PANTHER" id="PTHR23514">
    <property type="entry name" value="BYPASS OF STOP CODON PROTEIN 6"/>
    <property type="match status" value="1"/>
</dbReference>
<keyword evidence="10" id="KW-1185">Reference proteome</keyword>
<evidence type="ECO:0000256" key="1">
    <source>
        <dbReference type="ARBA" id="ARBA00004651"/>
    </source>
</evidence>
<feature type="transmembrane region" description="Helical" evidence="7">
    <location>
        <begin position="96"/>
        <end position="118"/>
    </location>
</feature>
<dbReference type="Pfam" id="PF07690">
    <property type="entry name" value="MFS_1"/>
    <property type="match status" value="1"/>
</dbReference>
<dbReference type="InterPro" id="IPR051788">
    <property type="entry name" value="MFS_Transporter"/>
</dbReference>
<protein>
    <submittedName>
        <fullName evidence="9">MFS transporter</fullName>
    </submittedName>
</protein>
<feature type="transmembrane region" description="Helical" evidence="7">
    <location>
        <begin position="290"/>
        <end position="314"/>
    </location>
</feature>